<protein>
    <submittedName>
        <fullName evidence="1">Uncharacterized protein</fullName>
    </submittedName>
</protein>
<evidence type="ECO:0000313" key="2">
    <source>
        <dbReference type="Proteomes" id="UP000070505"/>
    </source>
</evidence>
<sequence length="39" mass="4485">MAFGFPFLRTKAASSLSDNLVMIFEDCPRKNKDYRTKSV</sequence>
<dbReference type="AlphaFoldDB" id="A0A135Z6D4"/>
<name>A0A135Z6D4_GARVA</name>
<gene>
    <name evidence="1" type="ORF">HMPREF3230_00723</name>
</gene>
<accession>A0A135Z6D4</accession>
<comment type="caution">
    <text evidence="1">The sequence shown here is derived from an EMBL/GenBank/DDBJ whole genome shotgun (WGS) entry which is preliminary data.</text>
</comment>
<dbReference type="EMBL" id="LSRC01000031">
    <property type="protein sequence ID" value="KXI17194.1"/>
    <property type="molecule type" value="Genomic_DNA"/>
</dbReference>
<proteinExistence type="predicted"/>
<reference evidence="1 2" key="1">
    <citation type="submission" date="2016-02" db="EMBL/GenBank/DDBJ databases">
        <authorList>
            <person name="Wen L."/>
            <person name="He K."/>
            <person name="Yang H."/>
        </authorList>
    </citation>
    <scope>NUCLEOTIDE SEQUENCE [LARGE SCALE GENOMIC DNA]</scope>
    <source>
        <strain evidence="1 2">CMW7778B</strain>
    </source>
</reference>
<evidence type="ECO:0000313" key="1">
    <source>
        <dbReference type="EMBL" id="KXI17194.1"/>
    </source>
</evidence>
<organism evidence="1 2">
    <name type="scientific">Gardnerella vaginalis</name>
    <dbReference type="NCBI Taxonomy" id="2702"/>
    <lineage>
        <taxon>Bacteria</taxon>
        <taxon>Bacillati</taxon>
        <taxon>Actinomycetota</taxon>
        <taxon>Actinomycetes</taxon>
        <taxon>Bifidobacteriales</taxon>
        <taxon>Bifidobacteriaceae</taxon>
        <taxon>Gardnerella</taxon>
    </lineage>
</organism>
<dbReference type="PATRIC" id="fig|2702.101.peg.706"/>
<dbReference type="Proteomes" id="UP000070505">
    <property type="component" value="Unassembled WGS sequence"/>
</dbReference>